<reference evidence="3" key="1">
    <citation type="journal article" date="2015" name="BMC Genomics">
        <title>Genomic and transcriptomic analysis of the endophytic fungus Pestalotiopsis fici reveals its lifestyle and high potential for synthesis of natural products.</title>
        <authorList>
            <person name="Wang X."/>
            <person name="Zhang X."/>
            <person name="Liu L."/>
            <person name="Xiang M."/>
            <person name="Wang W."/>
            <person name="Sun X."/>
            <person name="Che Y."/>
            <person name="Guo L."/>
            <person name="Liu G."/>
            <person name="Guo L."/>
            <person name="Wang C."/>
            <person name="Yin W.B."/>
            <person name="Stadler M."/>
            <person name="Zhang X."/>
            <person name="Liu X."/>
        </authorList>
    </citation>
    <scope>NUCLEOTIDE SEQUENCE [LARGE SCALE GENOMIC DNA]</scope>
    <source>
        <strain evidence="3">W106-1 / CGMCC3.15140</strain>
    </source>
</reference>
<feature type="compositionally biased region" description="Low complexity" evidence="1">
    <location>
        <begin position="213"/>
        <end position="230"/>
    </location>
</feature>
<dbReference type="OrthoDB" id="10640351at2759"/>
<dbReference type="RefSeq" id="XP_007841615.1">
    <property type="nucleotide sequence ID" value="XM_007843424.1"/>
</dbReference>
<evidence type="ECO:0000313" key="3">
    <source>
        <dbReference type="Proteomes" id="UP000030651"/>
    </source>
</evidence>
<gene>
    <name evidence="2" type="ORF">PFICI_14843</name>
</gene>
<sequence>MPLPYKSFGMQPPVEKSKLDQSLDEISGRNEKFMKDRGIVRKRRQQDLEDDDDDVEEIVRDDGPAASREIAKRPRIEAVNHSDVVRITRGGQPRAMFLKHDPMAMDWETHGPLAMEASASTGENVVKQVAGAIERNKAMHNGVFQPMMTYTRVITKYDRRQREKLLEQGGPSAEEVLRERRARLLQAEEQGSQRAPEPVAQRPAHGNGHGQTGRQNSGSGQRSGGRSNSRPANMGAKRQLPAVPQSQSRWAKPVVSKEDLDADMDDWRQAAGLDTPTDSRRPDDGSLDYEQ</sequence>
<dbReference type="InParanoid" id="W3WH88"/>
<keyword evidence="3" id="KW-1185">Reference proteome</keyword>
<proteinExistence type="predicted"/>
<dbReference type="AlphaFoldDB" id="W3WH88"/>
<evidence type="ECO:0000313" key="2">
    <source>
        <dbReference type="EMBL" id="ETS73238.1"/>
    </source>
</evidence>
<dbReference type="EMBL" id="KI912122">
    <property type="protein sequence ID" value="ETS73238.1"/>
    <property type="molecule type" value="Genomic_DNA"/>
</dbReference>
<feature type="compositionally biased region" description="Basic and acidic residues" evidence="1">
    <location>
        <begin position="15"/>
        <end position="39"/>
    </location>
</feature>
<dbReference type="GeneID" id="19279856"/>
<feature type="region of interest" description="Disordered" evidence="1">
    <location>
        <begin position="1"/>
        <end position="66"/>
    </location>
</feature>
<feature type="region of interest" description="Disordered" evidence="1">
    <location>
        <begin position="188"/>
        <end position="291"/>
    </location>
</feature>
<dbReference type="KEGG" id="pfy:PFICI_14843"/>
<accession>W3WH88</accession>
<dbReference type="HOGENOM" id="CLU_956786_0_0_1"/>
<name>W3WH88_PESFW</name>
<protein>
    <submittedName>
        <fullName evidence="2">Uncharacterized protein</fullName>
    </submittedName>
</protein>
<evidence type="ECO:0000256" key="1">
    <source>
        <dbReference type="SAM" id="MobiDB-lite"/>
    </source>
</evidence>
<feature type="compositionally biased region" description="Basic and acidic residues" evidence="1">
    <location>
        <begin position="57"/>
        <end position="66"/>
    </location>
</feature>
<dbReference type="Proteomes" id="UP000030651">
    <property type="component" value="Unassembled WGS sequence"/>
</dbReference>
<organism evidence="2 3">
    <name type="scientific">Pestalotiopsis fici (strain W106-1 / CGMCC3.15140)</name>
    <dbReference type="NCBI Taxonomy" id="1229662"/>
    <lineage>
        <taxon>Eukaryota</taxon>
        <taxon>Fungi</taxon>
        <taxon>Dikarya</taxon>
        <taxon>Ascomycota</taxon>
        <taxon>Pezizomycotina</taxon>
        <taxon>Sordariomycetes</taxon>
        <taxon>Xylariomycetidae</taxon>
        <taxon>Amphisphaeriales</taxon>
        <taxon>Sporocadaceae</taxon>
        <taxon>Pestalotiopsis</taxon>
    </lineage>
</organism>